<dbReference type="InterPro" id="IPR042086">
    <property type="entry name" value="MeTrfase_capping"/>
</dbReference>
<dbReference type="InterPro" id="IPR005299">
    <property type="entry name" value="MeTrfase_7"/>
</dbReference>
<evidence type="ECO:0000313" key="4">
    <source>
        <dbReference type="EMBL" id="CAF1606367.1"/>
    </source>
</evidence>
<dbReference type="AlphaFoldDB" id="A0A816B9I1"/>
<evidence type="ECO:0000256" key="1">
    <source>
        <dbReference type="ARBA" id="ARBA00022723"/>
    </source>
</evidence>
<sequence>MNLSKHCCSAFAEPGEERQAFQAQGHQDYDNFLKYRAEEVHLGGVLILAHCCVNEQGSTGCDQALHLVYKCAQSFLAPEELLEFNYSTYLNSYAECIDPDLLARHSFQLIKAGFARIASPLYAKYRDGKLTLDEFAHAKSEWIRSWSESSLEQALKTTGLRSNENTEQVLNQIWTRYEEEVREKPGEYDDCTFCTYMALKKI</sequence>
<dbReference type="GO" id="GO:0046872">
    <property type="term" value="F:metal ion binding"/>
    <property type="evidence" value="ECO:0007669"/>
    <property type="project" value="UniProtKB-KW"/>
</dbReference>
<evidence type="ECO:0000313" key="5">
    <source>
        <dbReference type="Proteomes" id="UP000663828"/>
    </source>
</evidence>
<keyword evidence="1" id="KW-0479">Metal-binding</keyword>
<dbReference type="EMBL" id="CAJNOJ010000428">
    <property type="protein sequence ID" value="CAF1445079.1"/>
    <property type="molecule type" value="Genomic_DNA"/>
</dbReference>
<organism evidence="4 5">
    <name type="scientific">Adineta ricciae</name>
    <name type="common">Rotifer</name>
    <dbReference type="NCBI Taxonomy" id="249248"/>
    <lineage>
        <taxon>Eukaryota</taxon>
        <taxon>Metazoa</taxon>
        <taxon>Spiralia</taxon>
        <taxon>Gnathifera</taxon>
        <taxon>Rotifera</taxon>
        <taxon>Eurotatoria</taxon>
        <taxon>Bdelloidea</taxon>
        <taxon>Adinetida</taxon>
        <taxon>Adinetidae</taxon>
        <taxon>Adineta</taxon>
    </lineage>
</organism>
<keyword evidence="2" id="KW-0460">Magnesium</keyword>
<gene>
    <name evidence="3" type="ORF">EDS130_LOCUS39145</name>
    <name evidence="4" type="ORF">XAT740_LOCUS48327</name>
</gene>
<dbReference type="GO" id="GO:0008168">
    <property type="term" value="F:methyltransferase activity"/>
    <property type="evidence" value="ECO:0007669"/>
    <property type="project" value="InterPro"/>
</dbReference>
<dbReference type="EMBL" id="CAJNOR010006909">
    <property type="protein sequence ID" value="CAF1606367.1"/>
    <property type="molecule type" value="Genomic_DNA"/>
</dbReference>
<reference evidence="4" key="1">
    <citation type="submission" date="2021-02" db="EMBL/GenBank/DDBJ databases">
        <authorList>
            <person name="Nowell W R."/>
        </authorList>
    </citation>
    <scope>NUCLEOTIDE SEQUENCE</scope>
</reference>
<dbReference type="OrthoDB" id="10186673at2759"/>
<accession>A0A816B9I1</accession>
<name>A0A816B9I1_ADIRI</name>
<dbReference type="Proteomes" id="UP000663828">
    <property type="component" value="Unassembled WGS sequence"/>
</dbReference>
<dbReference type="SUPFAM" id="SSF53335">
    <property type="entry name" value="S-adenosyl-L-methionine-dependent methyltransferases"/>
    <property type="match status" value="1"/>
</dbReference>
<proteinExistence type="predicted"/>
<dbReference type="Proteomes" id="UP000663852">
    <property type="component" value="Unassembled WGS sequence"/>
</dbReference>
<dbReference type="Pfam" id="PF03492">
    <property type="entry name" value="Methyltransf_7"/>
    <property type="match status" value="1"/>
</dbReference>
<keyword evidence="5" id="KW-1185">Reference proteome</keyword>
<dbReference type="Gene3D" id="1.10.1200.270">
    <property type="entry name" value="Methyltransferase, alpha-helical capping domain"/>
    <property type="match status" value="1"/>
</dbReference>
<protein>
    <recommendedName>
        <fullName evidence="6">SAM-dependent methyltransferase</fullName>
    </recommendedName>
</protein>
<evidence type="ECO:0008006" key="6">
    <source>
        <dbReference type="Google" id="ProtNLM"/>
    </source>
</evidence>
<comment type="caution">
    <text evidence="4">The sequence shown here is derived from an EMBL/GenBank/DDBJ whole genome shotgun (WGS) entry which is preliminary data.</text>
</comment>
<evidence type="ECO:0000256" key="2">
    <source>
        <dbReference type="ARBA" id="ARBA00022842"/>
    </source>
</evidence>
<evidence type="ECO:0000313" key="3">
    <source>
        <dbReference type="EMBL" id="CAF1445079.1"/>
    </source>
</evidence>
<dbReference type="Gene3D" id="3.40.50.150">
    <property type="entry name" value="Vaccinia Virus protein VP39"/>
    <property type="match status" value="1"/>
</dbReference>
<dbReference type="InterPro" id="IPR029063">
    <property type="entry name" value="SAM-dependent_MTases_sf"/>
</dbReference>